<evidence type="ECO:0000256" key="2">
    <source>
        <dbReference type="ARBA" id="ARBA00022840"/>
    </source>
</evidence>
<dbReference type="InterPro" id="IPR003439">
    <property type="entry name" value="ABC_transporter-like_ATP-bd"/>
</dbReference>
<evidence type="ECO:0000259" key="3">
    <source>
        <dbReference type="PROSITE" id="PS50893"/>
    </source>
</evidence>
<dbReference type="GO" id="GO:0016887">
    <property type="term" value="F:ATP hydrolysis activity"/>
    <property type="evidence" value="ECO:0007669"/>
    <property type="project" value="InterPro"/>
</dbReference>
<name>A0A1J5QSG9_9ZZZZ</name>
<dbReference type="EC" id="3.6.3.-" evidence="4"/>
<protein>
    <submittedName>
        <fullName evidence="4">Glutamine transport ATP-binding protein GlnQ</fullName>
        <ecNumber evidence="4">3.6.3.-</ecNumber>
    </submittedName>
</protein>
<dbReference type="Pfam" id="PF00005">
    <property type="entry name" value="ABC_tran"/>
    <property type="match status" value="1"/>
</dbReference>
<comment type="caution">
    <text evidence="4">The sequence shown here is derived from an EMBL/GenBank/DDBJ whole genome shotgun (WGS) entry which is preliminary data.</text>
</comment>
<evidence type="ECO:0000256" key="1">
    <source>
        <dbReference type="ARBA" id="ARBA00022741"/>
    </source>
</evidence>
<dbReference type="InterPro" id="IPR027417">
    <property type="entry name" value="P-loop_NTPase"/>
</dbReference>
<keyword evidence="4" id="KW-0378">Hydrolase</keyword>
<keyword evidence="1" id="KW-0547">Nucleotide-binding</keyword>
<dbReference type="SUPFAM" id="SSF52540">
    <property type="entry name" value="P-loop containing nucleoside triphosphate hydrolases"/>
    <property type="match status" value="1"/>
</dbReference>
<organism evidence="4">
    <name type="scientific">mine drainage metagenome</name>
    <dbReference type="NCBI Taxonomy" id="410659"/>
    <lineage>
        <taxon>unclassified sequences</taxon>
        <taxon>metagenomes</taxon>
        <taxon>ecological metagenomes</taxon>
    </lineage>
</organism>
<evidence type="ECO:0000313" key="4">
    <source>
        <dbReference type="EMBL" id="OIQ86601.1"/>
    </source>
</evidence>
<dbReference type="PANTHER" id="PTHR43158">
    <property type="entry name" value="SKFA PEPTIDE EXPORT ATP-BINDING PROTEIN SKFE"/>
    <property type="match status" value="1"/>
</dbReference>
<accession>A0A1J5QSG9</accession>
<dbReference type="PROSITE" id="PS50893">
    <property type="entry name" value="ABC_TRANSPORTER_2"/>
    <property type="match status" value="1"/>
</dbReference>
<dbReference type="EMBL" id="MLJW01000469">
    <property type="protein sequence ID" value="OIQ86601.1"/>
    <property type="molecule type" value="Genomic_DNA"/>
</dbReference>
<dbReference type="PANTHER" id="PTHR43158:SF2">
    <property type="entry name" value="SKFA PEPTIDE EXPORT ATP-BINDING PROTEIN SKFE"/>
    <property type="match status" value="1"/>
</dbReference>
<gene>
    <name evidence="4" type="primary">glnQ_9</name>
    <name evidence="4" type="ORF">GALL_315320</name>
</gene>
<feature type="domain" description="ABC transporter" evidence="3">
    <location>
        <begin position="5"/>
        <end position="215"/>
    </location>
</feature>
<keyword evidence="2 4" id="KW-0067">ATP-binding</keyword>
<dbReference type="InterPro" id="IPR003593">
    <property type="entry name" value="AAA+_ATPase"/>
</dbReference>
<sequence>MTDIIRADAVGVAIGDLALLTPVSLAVPRGHALAVVGPNGSGKTTLLRVLAGRTRASSGSVTIDGHAPDDRRPAFRRQVAALLGVPPLARNLTLREHMVLVAASWGVGVDEAGRRSDALLDELELHRLASRFPHELSSGQTQLFTLALTLSRPCEVLLLDEPEQRLDPDRLALVSGVLQRVVAGGTTLVVASHSAPLVDQVADSTLPLTEAADDIRR</sequence>
<reference evidence="4" key="1">
    <citation type="submission" date="2016-10" db="EMBL/GenBank/DDBJ databases">
        <title>Sequence of Gallionella enrichment culture.</title>
        <authorList>
            <person name="Poehlein A."/>
            <person name="Muehling M."/>
            <person name="Daniel R."/>
        </authorList>
    </citation>
    <scope>NUCLEOTIDE SEQUENCE</scope>
</reference>
<dbReference type="Gene3D" id="3.40.50.300">
    <property type="entry name" value="P-loop containing nucleotide triphosphate hydrolases"/>
    <property type="match status" value="1"/>
</dbReference>
<dbReference type="AlphaFoldDB" id="A0A1J5QSG9"/>
<proteinExistence type="predicted"/>
<dbReference type="GO" id="GO:0005524">
    <property type="term" value="F:ATP binding"/>
    <property type="evidence" value="ECO:0007669"/>
    <property type="project" value="UniProtKB-KW"/>
</dbReference>
<dbReference type="SMART" id="SM00382">
    <property type="entry name" value="AAA"/>
    <property type="match status" value="1"/>
</dbReference>